<evidence type="ECO:0000313" key="1">
    <source>
        <dbReference type="EMBL" id="KKQ70973.1"/>
    </source>
</evidence>
<accession>A0A0G0JTY7</accession>
<organism evidence="1 2">
    <name type="scientific">Candidatus Falkowbacteria bacterium GW2011_GWE1_38_31</name>
    <dbReference type="NCBI Taxonomy" id="1618638"/>
    <lineage>
        <taxon>Bacteria</taxon>
        <taxon>Candidatus Falkowiibacteriota</taxon>
    </lineage>
</organism>
<protein>
    <submittedName>
        <fullName evidence="1">Uncharacterized protein</fullName>
    </submittedName>
</protein>
<sequence length="71" mass="8306">MDSTNSETGKKIFQDLLESGRCYDTELKPLPSETINRFKELIKQSKESARRGRFFKKNCTIQFGEQTKKED</sequence>
<evidence type="ECO:0000313" key="2">
    <source>
        <dbReference type="Proteomes" id="UP000034022"/>
    </source>
</evidence>
<reference evidence="1 2" key="1">
    <citation type="journal article" date="2015" name="Nature">
        <title>rRNA introns, odd ribosomes, and small enigmatic genomes across a large radiation of phyla.</title>
        <authorList>
            <person name="Brown C.T."/>
            <person name="Hug L.A."/>
            <person name="Thomas B.C."/>
            <person name="Sharon I."/>
            <person name="Castelle C.J."/>
            <person name="Singh A."/>
            <person name="Wilkins M.J."/>
            <person name="Williams K.H."/>
            <person name="Banfield J.F."/>
        </authorList>
    </citation>
    <scope>NUCLEOTIDE SEQUENCE [LARGE SCALE GENOMIC DNA]</scope>
</reference>
<proteinExistence type="predicted"/>
<comment type="caution">
    <text evidence="1">The sequence shown here is derived from an EMBL/GenBank/DDBJ whole genome shotgun (WGS) entry which is preliminary data.</text>
</comment>
<dbReference type="AlphaFoldDB" id="A0A0G0JTY7"/>
<dbReference type="EMBL" id="LBUU01000002">
    <property type="protein sequence ID" value="KKQ70973.1"/>
    <property type="molecule type" value="Genomic_DNA"/>
</dbReference>
<dbReference type="Proteomes" id="UP000034022">
    <property type="component" value="Unassembled WGS sequence"/>
</dbReference>
<name>A0A0G0JTY7_9BACT</name>
<gene>
    <name evidence="1" type="ORF">US91_C0002G0052</name>
</gene>